<evidence type="ECO:0000256" key="7">
    <source>
        <dbReference type="ARBA" id="ARBA00048126"/>
    </source>
</evidence>
<dbReference type="Pfam" id="PF00389">
    <property type="entry name" value="2-Hacid_dh"/>
    <property type="match status" value="1"/>
</dbReference>
<dbReference type="CDD" id="cd04902">
    <property type="entry name" value="ACT_3PGDH-xct"/>
    <property type="match status" value="1"/>
</dbReference>
<evidence type="ECO:0000259" key="10">
    <source>
        <dbReference type="PROSITE" id="PS51671"/>
    </source>
</evidence>
<protein>
    <recommendedName>
        <fullName evidence="4 9">D-3-phosphoglycerate dehydrogenase</fullName>
        <ecNumber evidence="9">1.1.1.95</ecNumber>
    </recommendedName>
</protein>
<evidence type="ECO:0000256" key="4">
    <source>
        <dbReference type="ARBA" id="ARBA00021582"/>
    </source>
</evidence>
<evidence type="ECO:0000256" key="5">
    <source>
        <dbReference type="ARBA" id="ARBA00023002"/>
    </source>
</evidence>
<dbReference type="CDD" id="cd12173">
    <property type="entry name" value="PGDH_4"/>
    <property type="match status" value="1"/>
</dbReference>
<dbReference type="PROSITE" id="PS00065">
    <property type="entry name" value="D_2_HYDROXYACID_DH_1"/>
    <property type="match status" value="1"/>
</dbReference>
<comment type="similarity">
    <text evidence="3 9">Belongs to the D-isomer specific 2-hydroxyacid dehydrogenase family.</text>
</comment>
<dbReference type="Gene3D" id="3.30.70.260">
    <property type="match status" value="1"/>
</dbReference>
<dbReference type="InterPro" id="IPR045865">
    <property type="entry name" value="ACT-like_dom_sf"/>
</dbReference>
<dbReference type="InterPro" id="IPR029753">
    <property type="entry name" value="D-isomer_DH_CS"/>
</dbReference>
<evidence type="ECO:0000256" key="1">
    <source>
        <dbReference type="ARBA" id="ARBA00003800"/>
    </source>
</evidence>
<dbReference type="SUPFAM" id="SSF143548">
    <property type="entry name" value="Serine metabolism enzymes domain"/>
    <property type="match status" value="1"/>
</dbReference>
<evidence type="ECO:0000313" key="14">
    <source>
        <dbReference type="Proteomes" id="UP000076442"/>
    </source>
</evidence>
<dbReference type="PROSITE" id="PS51671">
    <property type="entry name" value="ACT"/>
    <property type="match status" value="1"/>
</dbReference>
<evidence type="ECO:0000313" key="13">
    <source>
        <dbReference type="Proteomes" id="UP000032247"/>
    </source>
</evidence>
<dbReference type="OMA" id="NIAGMQV"/>
<dbReference type="SUPFAM" id="SSF55021">
    <property type="entry name" value="ACT-like"/>
    <property type="match status" value="1"/>
</dbReference>
<gene>
    <name evidence="12" type="ORF">B4122_2184</name>
    <name evidence="11" type="ORF">SC09_Contig24orf00429</name>
</gene>
<dbReference type="STRING" id="483913.AN935_11245"/>
<dbReference type="PANTHER" id="PTHR42938">
    <property type="entry name" value="FORMATE DEHYDROGENASE 1"/>
    <property type="match status" value="1"/>
</dbReference>
<dbReference type="GO" id="GO:0006564">
    <property type="term" value="P:L-serine biosynthetic process"/>
    <property type="evidence" value="ECO:0007669"/>
    <property type="project" value="UniProtKB-UniRule"/>
</dbReference>
<comment type="catalytic activity">
    <reaction evidence="7">
        <text>(R)-2-hydroxyglutarate + NAD(+) = 2-oxoglutarate + NADH + H(+)</text>
        <dbReference type="Rhea" id="RHEA:49612"/>
        <dbReference type="ChEBI" id="CHEBI:15378"/>
        <dbReference type="ChEBI" id="CHEBI:15801"/>
        <dbReference type="ChEBI" id="CHEBI:16810"/>
        <dbReference type="ChEBI" id="CHEBI:57540"/>
        <dbReference type="ChEBI" id="CHEBI:57945"/>
        <dbReference type="EC" id="1.1.1.399"/>
    </reaction>
</comment>
<dbReference type="InterPro" id="IPR006236">
    <property type="entry name" value="PGDH"/>
</dbReference>
<dbReference type="GO" id="GO:0004617">
    <property type="term" value="F:phosphoglycerate dehydrogenase activity"/>
    <property type="evidence" value="ECO:0007669"/>
    <property type="project" value="UniProtKB-UniRule"/>
</dbReference>
<dbReference type="Proteomes" id="UP000032247">
    <property type="component" value="Unassembled WGS sequence"/>
</dbReference>
<dbReference type="Gene3D" id="3.30.1330.90">
    <property type="entry name" value="D-3-phosphoglycerate dehydrogenase, domain 3"/>
    <property type="match status" value="1"/>
</dbReference>
<dbReference type="EMBL" id="LJZV01000012">
    <property type="protein sequence ID" value="KZD91542.1"/>
    <property type="molecule type" value="Genomic_DNA"/>
</dbReference>
<dbReference type="SMR" id="A0A085C732"/>
<dbReference type="PATRIC" id="fig|1423.134.peg.316"/>
<comment type="pathway">
    <text evidence="2 9">Amino-acid biosynthesis; L-serine biosynthesis; L-serine from 3-phospho-D-glycerate: step 1/3.</text>
</comment>
<dbReference type="InterPro" id="IPR006139">
    <property type="entry name" value="D-isomer_2_OHA_DH_cat_dom"/>
</dbReference>
<dbReference type="FunFam" id="3.40.50.720:FF:000021">
    <property type="entry name" value="D-3-phosphoglycerate dehydrogenase"/>
    <property type="match status" value="1"/>
</dbReference>
<evidence type="ECO:0000256" key="3">
    <source>
        <dbReference type="ARBA" id="ARBA00005854"/>
    </source>
</evidence>
<dbReference type="FunFam" id="3.30.70.260:FF:000008">
    <property type="entry name" value="D-3-phosphoglycerate dehydrogenase, chloroplastic"/>
    <property type="match status" value="1"/>
</dbReference>
<organism evidence="11 13">
    <name type="scientific">Bacillus subtilis</name>
    <dbReference type="NCBI Taxonomy" id="1423"/>
    <lineage>
        <taxon>Bacteria</taxon>
        <taxon>Bacillati</taxon>
        <taxon>Bacillota</taxon>
        <taxon>Bacilli</taxon>
        <taxon>Bacillales</taxon>
        <taxon>Bacillaceae</taxon>
        <taxon>Bacillus</taxon>
    </lineage>
</organism>
<dbReference type="PROSITE" id="PS00670">
    <property type="entry name" value="D_2_HYDROXYACID_DH_2"/>
    <property type="match status" value="1"/>
</dbReference>
<dbReference type="Pfam" id="PF19304">
    <property type="entry name" value="PGDH_inter"/>
    <property type="match status" value="1"/>
</dbReference>
<dbReference type="InterPro" id="IPR029009">
    <property type="entry name" value="ASB_dom_sf"/>
</dbReference>
<dbReference type="EC" id="1.1.1.95" evidence="9"/>
<accession>A0A085C732</accession>
<evidence type="ECO:0000256" key="9">
    <source>
        <dbReference type="RuleBase" id="RU363003"/>
    </source>
</evidence>
<dbReference type="Pfam" id="PF02826">
    <property type="entry name" value="2-Hacid_dh_C"/>
    <property type="match status" value="1"/>
</dbReference>
<dbReference type="Gene3D" id="3.40.50.720">
    <property type="entry name" value="NAD(P)-binding Rossmann-like Domain"/>
    <property type="match status" value="2"/>
</dbReference>
<dbReference type="EMBL" id="JXBC01000003">
    <property type="protein sequence ID" value="KIU11443.1"/>
    <property type="molecule type" value="Genomic_DNA"/>
</dbReference>
<comment type="caution">
    <text evidence="11">The sequence shown here is derived from an EMBL/GenBank/DDBJ whole genome shotgun (WGS) entry which is preliminary data.</text>
</comment>
<comment type="catalytic activity">
    <reaction evidence="8 9">
        <text>(2R)-3-phosphoglycerate + NAD(+) = 3-phosphooxypyruvate + NADH + H(+)</text>
        <dbReference type="Rhea" id="RHEA:12641"/>
        <dbReference type="ChEBI" id="CHEBI:15378"/>
        <dbReference type="ChEBI" id="CHEBI:18110"/>
        <dbReference type="ChEBI" id="CHEBI:57540"/>
        <dbReference type="ChEBI" id="CHEBI:57945"/>
        <dbReference type="ChEBI" id="CHEBI:58272"/>
        <dbReference type="EC" id="1.1.1.95"/>
    </reaction>
</comment>
<keyword evidence="5 9" id="KW-0560">Oxidoreductase</keyword>
<dbReference type="PANTHER" id="PTHR42938:SF47">
    <property type="entry name" value="HYDROXYPYRUVATE REDUCTASE"/>
    <property type="match status" value="1"/>
</dbReference>
<evidence type="ECO:0000256" key="2">
    <source>
        <dbReference type="ARBA" id="ARBA00005216"/>
    </source>
</evidence>
<keyword evidence="6 9" id="KW-0520">NAD</keyword>
<dbReference type="SUPFAM" id="SSF51735">
    <property type="entry name" value="NAD(P)-binding Rossmann-fold domains"/>
    <property type="match status" value="1"/>
</dbReference>
<evidence type="ECO:0000313" key="12">
    <source>
        <dbReference type="EMBL" id="KZD91542.1"/>
    </source>
</evidence>
<sequence>MFRVLVSDKMSNDGLQPLIESDFIEIVQKNVADAEDELHTFDALLVRSATKVTEDLFNKMTSLKIVGRAGVGVDNIDIDEATKHGVIVINAPNGNTISTAEHTFAMISSLMRHIPQANISVKSREWNRTAYVGSELYGKTLGIVGLGRIGSEIAQRARAFGMTVHVFDPFLTEERAKKIGVNSRTFEEVLESADIITVHTPLTKETKGLLNKETIAKTKKGVRLINCARGGIIDEAALLEALENGHVAGAALDVFEVEPPVDNKLVDHPLVIATPHLGASTKEAQLNVAAQVSEEVLQFAKGLPVMSAINLPAMTKDEFAKIKPYHQIAGKIGSLVSQCMKEPVQDVAIQYEGTIAKLETSFITKALLSGFLKPRVDSTVNEVNAGGVAKERGISFSEKISSSESGYDNCISVKVTGDRSTFTVTATYIPHFGERIVEINGFNIDFYPTGHLVYIQHQDTTGVIGRVGRILGDNDINIATMQVGRKEKGGEAIMMLSFDRHLEDKIVKELTNVPDIVSVKLIDLP</sequence>
<dbReference type="RefSeq" id="WP_004398713.1">
    <property type="nucleotide sequence ID" value="NZ_AP024621.1"/>
</dbReference>
<dbReference type="InterPro" id="IPR045626">
    <property type="entry name" value="PGDH_ASB_dom"/>
</dbReference>
<dbReference type="NCBIfam" id="TIGR01327">
    <property type="entry name" value="PGDH"/>
    <property type="match status" value="1"/>
</dbReference>
<dbReference type="Pfam" id="PF01842">
    <property type="entry name" value="ACT"/>
    <property type="match status" value="1"/>
</dbReference>
<dbReference type="AlphaFoldDB" id="A0A085C732"/>
<feature type="domain" description="ACT" evidence="10">
    <location>
        <begin position="452"/>
        <end position="524"/>
    </location>
</feature>
<dbReference type="InterPro" id="IPR036291">
    <property type="entry name" value="NAD(P)-bd_dom_sf"/>
</dbReference>
<dbReference type="InterPro" id="IPR002912">
    <property type="entry name" value="ACT_dom"/>
</dbReference>
<keyword evidence="9" id="KW-0718">Serine biosynthesis</keyword>
<dbReference type="SUPFAM" id="SSF52283">
    <property type="entry name" value="Formate/glycerate dehydrogenase catalytic domain-like"/>
    <property type="match status" value="1"/>
</dbReference>
<proteinExistence type="inferred from homology"/>
<keyword evidence="9" id="KW-0028">Amino-acid biosynthesis</keyword>
<evidence type="ECO:0000256" key="8">
    <source>
        <dbReference type="ARBA" id="ARBA00048731"/>
    </source>
</evidence>
<name>A0A085C732_BACIU</name>
<dbReference type="Proteomes" id="UP000076442">
    <property type="component" value="Unassembled WGS sequence"/>
</dbReference>
<reference evidence="11 13" key="1">
    <citation type="submission" date="2014-12" db="EMBL/GenBank/DDBJ databases">
        <title>Comparative genome analysis of Bacillus coagulans HM-08, Clostridium butyricum HM-68, Bacillus subtilis HM-66 and Bacillus licheniformis BL-09.</title>
        <authorList>
            <person name="Zhang H."/>
        </authorList>
    </citation>
    <scope>NUCLEOTIDE SEQUENCE [LARGE SCALE GENOMIC DNA]</scope>
    <source>
        <strain evidence="11 13">HM-66</strain>
    </source>
</reference>
<dbReference type="PROSITE" id="PS00671">
    <property type="entry name" value="D_2_HYDROXYACID_DH_3"/>
    <property type="match status" value="1"/>
</dbReference>
<evidence type="ECO:0000256" key="6">
    <source>
        <dbReference type="ARBA" id="ARBA00023027"/>
    </source>
</evidence>
<dbReference type="UniPathway" id="UPA00135">
    <property type="reaction ID" value="UER00196"/>
</dbReference>
<comment type="function">
    <text evidence="1">Catalyzes the reversible oxidation of 3-phospho-D-glycerate to 3-phosphonooxypyruvate, the first step of the phosphorylated L-serine biosynthesis pathway. Also catalyzes the reversible oxidation of 2-hydroxyglutarate to 2-oxoglutarate.</text>
</comment>
<dbReference type="InterPro" id="IPR029752">
    <property type="entry name" value="D-isomer_DH_CS1"/>
</dbReference>
<dbReference type="GO" id="GO:0051287">
    <property type="term" value="F:NAD binding"/>
    <property type="evidence" value="ECO:0007669"/>
    <property type="project" value="UniProtKB-UniRule"/>
</dbReference>
<reference evidence="12 14" key="2">
    <citation type="submission" date="2015-09" db="EMBL/GenBank/DDBJ databases">
        <title>Spore heat resistance.</title>
        <authorList>
            <person name="Boekhorst J."/>
            <person name="Berendsen E.M."/>
            <person name="Wells-Bennik M.H."/>
            <person name="Kuipers O.P."/>
        </authorList>
    </citation>
    <scope>NUCLEOTIDE SEQUENCE [LARGE SCALE GENOMIC DNA]</scope>
    <source>
        <strain evidence="12 14">B4122</strain>
    </source>
</reference>
<dbReference type="InterPro" id="IPR006140">
    <property type="entry name" value="D-isomer_DH_NAD-bd"/>
</dbReference>
<evidence type="ECO:0000313" key="11">
    <source>
        <dbReference type="EMBL" id="KIU11443.1"/>
    </source>
</evidence>